<evidence type="ECO:0000256" key="3">
    <source>
        <dbReference type="PROSITE-ProRule" id="PRU00169"/>
    </source>
</evidence>
<evidence type="ECO:0000256" key="2">
    <source>
        <dbReference type="ARBA" id="ARBA00023012"/>
    </source>
</evidence>
<comment type="caution">
    <text evidence="6">The sequence shown here is derived from an EMBL/GenBank/DDBJ whole genome shotgun (WGS) entry which is preliminary data.</text>
</comment>
<dbReference type="Pfam" id="PF00072">
    <property type="entry name" value="Response_reg"/>
    <property type="match status" value="1"/>
</dbReference>
<evidence type="ECO:0000313" key="7">
    <source>
        <dbReference type="Proteomes" id="UP001598130"/>
    </source>
</evidence>
<evidence type="ECO:0000256" key="1">
    <source>
        <dbReference type="ARBA" id="ARBA00022553"/>
    </source>
</evidence>
<dbReference type="SMART" id="SM00448">
    <property type="entry name" value="REC"/>
    <property type="match status" value="1"/>
</dbReference>
<sequence>MIVDDNSQVRTILGSVLNGAGVAHIHYAPTGAEGLKAVMSTPIDVAYVDYDMPGVNGLEFISEVRESERDFRMLPIIMVTGHSDMARLIAARDRGVTEFLRKPVTAKSILDRLNSVVFHPRPFAKSQTFFGPDRRRKRATPYEGKERRRGDSGG</sequence>
<dbReference type="CDD" id="cd00156">
    <property type="entry name" value="REC"/>
    <property type="match status" value="1"/>
</dbReference>
<feature type="domain" description="Response regulatory" evidence="5">
    <location>
        <begin position="1"/>
        <end position="117"/>
    </location>
</feature>
<dbReference type="RefSeq" id="WP_377367099.1">
    <property type="nucleotide sequence ID" value="NZ_JAOTJD010000002.1"/>
</dbReference>
<dbReference type="PROSITE" id="PS50110">
    <property type="entry name" value="RESPONSE_REGULATORY"/>
    <property type="match status" value="1"/>
</dbReference>
<proteinExistence type="predicted"/>
<dbReference type="InterPro" id="IPR050595">
    <property type="entry name" value="Bact_response_regulator"/>
</dbReference>
<dbReference type="InterPro" id="IPR011006">
    <property type="entry name" value="CheY-like_superfamily"/>
</dbReference>
<feature type="region of interest" description="Disordered" evidence="4">
    <location>
        <begin position="127"/>
        <end position="154"/>
    </location>
</feature>
<name>A0ABW6CLM6_9CAUL</name>
<reference evidence="6 7" key="1">
    <citation type="submission" date="2022-09" db="EMBL/GenBank/DDBJ databases">
        <title>New species of Phenylobacterium.</title>
        <authorList>
            <person name="Mieszkin S."/>
        </authorList>
    </citation>
    <scope>NUCLEOTIDE SEQUENCE [LARGE SCALE GENOMIC DNA]</scope>
    <source>
        <strain evidence="6 7">HK31-G</strain>
    </source>
</reference>
<dbReference type="PANTHER" id="PTHR44591">
    <property type="entry name" value="STRESS RESPONSE REGULATOR PROTEIN 1"/>
    <property type="match status" value="1"/>
</dbReference>
<accession>A0ABW6CLM6</accession>
<dbReference type="SUPFAM" id="SSF52172">
    <property type="entry name" value="CheY-like"/>
    <property type="match status" value="1"/>
</dbReference>
<evidence type="ECO:0000256" key="4">
    <source>
        <dbReference type="SAM" id="MobiDB-lite"/>
    </source>
</evidence>
<protein>
    <submittedName>
        <fullName evidence="6">Response regulator</fullName>
    </submittedName>
</protein>
<keyword evidence="2" id="KW-0902">Two-component regulatory system</keyword>
<dbReference type="EMBL" id="JAOTJD010000002">
    <property type="protein sequence ID" value="MFD3262715.1"/>
    <property type="molecule type" value="Genomic_DNA"/>
</dbReference>
<feature type="modified residue" description="4-aspartylphosphate" evidence="3">
    <location>
        <position position="49"/>
    </location>
</feature>
<keyword evidence="1 3" id="KW-0597">Phosphoprotein</keyword>
<evidence type="ECO:0000259" key="5">
    <source>
        <dbReference type="PROSITE" id="PS50110"/>
    </source>
</evidence>
<evidence type="ECO:0000313" key="6">
    <source>
        <dbReference type="EMBL" id="MFD3262715.1"/>
    </source>
</evidence>
<organism evidence="6 7">
    <name type="scientific">Phenylobacterium ferrooxidans</name>
    <dbReference type="NCBI Taxonomy" id="2982689"/>
    <lineage>
        <taxon>Bacteria</taxon>
        <taxon>Pseudomonadati</taxon>
        <taxon>Pseudomonadota</taxon>
        <taxon>Alphaproteobacteria</taxon>
        <taxon>Caulobacterales</taxon>
        <taxon>Caulobacteraceae</taxon>
        <taxon>Phenylobacterium</taxon>
    </lineage>
</organism>
<feature type="compositionally biased region" description="Basic and acidic residues" evidence="4">
    <location>
        <begin position="143"/>
        <end position="154"/>
    </location>
</feature>
<dbReference type="PANTHER" id="PTHR44591:SF14">
    <property type="entry name" value="PROTEIN PILG"/>
    <property type="match status" value="1"/>
</dbReference>
<dbReference type="InterPro" id="IPR001789">
    <property type="entry name" value="Sig_transdc_resp-reg_receiver"/>
</dbReference>
<dbReference type="Proteomes" id="UP001598130">
    <property type="component" value="Unassembled WGS sequence"/>
</dbReference>
<keyword evidence="7" id="KW-1185">Reference proteome</keyword>
<gene>
    <name evidence="6" type="ORF">OCL97_01920</name>
</gene>
<dbReference type="Gene3D" id="3.40.50.2300">
    <property type="match status" value="1"/>
</dbReference>